<dbReference type="AlphaFoldDB" id="A0AAX3YUY7"/>
<organism evidence="2 4">
    <name type="scientific">Rhodococcus opacus</name>
    <name type="common">Nocardia opaca</name>
    <dbReference type="NCBI Taxonomy" id="37919"/>
    <lineage>
        <taxon>Bacteria</taxon>
        <taxon>Bacillati</taxon>
        <taxon>Actinomycetota</taxon>
        <taxon>Actinomycetes</taxon>
        <taxon>Mycobacteriales</taxon>
        <taxon>Nocardiaceae</taxon>
        <taxon>Rhodococcus</taxon>
    </lineage>
</organism>
<dbReference type="EMBL" id="CP130956">
    <property type="protein sequence ID" value="WLF52009.1"/>
    <property type="molecule type" value="Genomic_DNA"/>
</dbReference>
<dbReference type="RefSeq" id="WP_240961069.1">
    <property type="nucleotide sequence ID" value="NZ_CP130956.1"/>
</dbReference>
<name>A0AAX3YUY7_RHOOP</name>
<dbReference type="Proteomes" id="UP001231166">
    <property type="component" value="Plasmid pRho-VOC14-L"/>
</dbReference>
<evidence type="ECO:0000313" key="4">
    <source>
        <dbReference type="Proteomes" id="UP001231166"/>
    </source>
</evidence>
<protein>
    <submittedName>
        <fullName evidence="2">Uncharacterized protein</fullName>
    </submittedName>
</protein>
<evidence type="ECO:0000313" key="1">
    <source>
        <dbReference type="EMBL" id="MCZ4586044.1"/>
    </source>
</evidence>
<gene>
    <name evidence="1" type="ORF">O4328_20495</name>
    <name evidence="2" type="ORF">Q5707_41915</name>
</gene>
<evidence type="ECO:0000313" key="2">
    <source>
        <dbReference type="EMBL" id="WLF52009.1"/>
    </source>
</evidence>
<sequence length="122" mass="13119">MGGAALDAVRDYRLAAYPIGGNGRPGIACLLAGANHRFDQLVRQLGTAAYLHGVAHLTAEILAENTLMLAVITEQGWTDALHHDGATVHFDLEMVSHRELHPQIPEMPQDGSSCRAIRKGSL</sequence>
<dbReference type="Proteomes" id="UP001066327">
    <property type="component" value="Unassembled WGS sequence"/>
</dbReference>
<keyword evidence="3" id="KW-1185">Reference proteome</keyword>
<keyword evidence="2" id="KW-0614">Plasmid</keyword>
<accession>A0AAX3YUY7</accession>
<geneLocation type="plasmid" evidence="2 4">
    <name>pRho-VOC14-L</name>
</geneLocation>
<evidence type="ECO:0000313" key="3">
    <source>
        <dbReference type="Proteomes" id="UP001066327"/>
    </source>
</evidence>
<reference evidence="1" key="1">
    <citation type="submission" date="2022-12" db="EMBL/GenBank/DDBJ databases">
        <authorList>
            <person name="Krivoruchko A.V."/>
            <person name="Elkin A."/>
        </authorList>
    </citation>
    <scope>NUCLEOTIDE SEQUENCE</scope>
    <source>
        <strain evidence="1">IEGM 249</strain>
    </source>
</reference>
<reference evidence="2" key="2">
    <citation type="submission" date="2023-07" db="EMBL/GenBank/DDBJ databases">
        <title>Genomic analysis of Rhodococcus opacus VOC-14 with glycol ethers degradation activity.</title>
        <authorList>
            <person name="Narkevich D.A."/>
            <person name="Hlushen A.M."/>
            <person name="Akhremchuk A.E."/>
            <person name="Sikolenko M.A."/>
            <person name="Valentovich L.N."/>
        </authorList>
    </citation>
    <scope>NUCLEOTIDE SEQUENCE</scope>
    <source>
        <strain evidence="2">VOC-14</strain>
        <plasmid evidence="2">pRho-VOC14-L</plasmid>
    </source>
</reference>
<proteinExistence type="predicted"/>
<dbReference type="EMBL" id="JAPWIS010000010">
    <property type="protein sequence ID" value="MCZ4586044.1"/>
    <property type="molecule type" value="Genomic_DNA"/>
</dbReference>